<evidence type="ECO:0000259" key="1">
    <source>
        <dbReference type="Pfam" id="PF13649"/>
    </source>
</evidence>
<dbReference type="GO" id="GO:0032259">
    <property type="term" value="P:methylation"/>
    <property type="evidence" value="ECO:0007669"/>
    <property type="project" value="UniProtKB-KW"/>
</dbReference>
<keyword evidence="3" id="KW-1185">Reference proteome</keyword>
<dbReference type="CDD" id="cd02440">
    <property type="entry name" value="AdoMet_MTases"/>
    <property type="match status" value="1"/>
</dbReference>
<evidence type="ECO:0000313" key="2">
    <source>
        <dbReference type="EMBL" id="QOP41767.1"/>
    </source>
</evidence>
<dbReference type="GO" id="GO:0008168">
    <property type="term" value="F:methyltransferase activity"/>
    <property type="evidence" value="ECO:0007669"/>
    <property type="project" value="UniProtKB-KW"/>
</dbReference>
<sequence length="266" mass="30807">MFLEPIDFAQMYVNHKKSTIFKGKDHNEWDKKSKELAPSMQKSAYVDEFISKMEIDPNDVILDIGCGPGTLAIPLAKKAKHVIAIDFSKSMLEELEKYAKKEGIENISTYHIGWDDDWSFLPDIDIAVASRSMEVSDMQSALFKMSYIAKKACYLTYKVGGSYVDMDIVNYIQKPIVQKPDYWYIPLILYTKQYLAKIDYIATKGSIKSYTKESFVESLRWSFGSLTEAEEEKAKEYYEHFIAKEQKHPKPFSWAFISWKTTPLEL</sequence>
<dbReference type="PANTHER" id="PTHR43667:SF2">
    <property type="entry name" value="FATTY ACID C-METHYL TRANSFERASE"/>
    <property type="match status" value="1"/>
</dbReference>
<dbReference type="Proteomes" id="UP000593910">
    <property type="component" value="Chromosome"/>
</dbReference>
<organism evidence="2 3">
    <name type="scientific">Sulfurimonas marina</name>
    <dbReference type="NCBI Taxonomy" id="2590551"/>
    <lineage>
        <taxon>Bacteria</taxon>
        <taxon>Pseudomonadati</taxon>
        <taxon>Campylobacterota</taxon>
        <taxon>Epsilonproteobacteria</taxon>
        <taxon>Campylobacterales</taxon>
        <taxon>Sulfurimonadaceae</taxon>
        <taxon>Sulfurimonas</taxon>
    </lineage>
</organism>
<dbReference type="RefSeq" id="WP_193113086.1">
    <property type="nucleotide sequence ID" value="NZ_CP041165.1"/>
</dbReference>
<dbReference type="SUPFAM" id="SSF53335">
    <property type="entry name" value="S-adenosyl-L-methionine-dependent methyltransferases"/>
    <property type="match status" value="1"/>
</dbReference>
<keyword evidence="2" id="KW-0808">Transferase</keyword>
<accession>A0A7M1AWD1</accession>
<dbReference type="EMBL" id="CP041165">
    <property type="protein sequence ID" value="QOP41767.1"/>
    <property type="molecule type" value="Genomic_DNA"/>
</dbReference>
<dbReference type="Pfam" id="PF13649">
    <property type="entry name" value="Methyltransf_25"/>
    <property type="match status" value="1"/>
</dbReference>
<dbReference type="PANTHER" id="PTHR43667">
    <property type="entry name" value="CYCLOPROPANE-FATTY-ACYL-PHOSPHOLIPID SYNTHASE"/>
    <property type="match status" value="1"/>
</dbReference>
<proteinExistence type="predicted"/>
<name>A0A7M1AWD1_9BACT</name>
<dbReference type="KEGG" id="smax:FJR03_08450"/>
<keyword evidence="2" id="KW-0489">Methyltransferase</keyword>
<gene>
    <name evidence="2" type="ORF">FJR03_08450</name>
</gene>
<dbReference type="Gene3D" id="3.40.50.150">
    <property type="entry name" value="Vaccinia Virus protein VP39"/>
    <property type="match status" value="1"/>
</dbReference>
<evidence type="ECO:0000313" key="3">
    <source>
        <dbReference type="Proteomes" id="UP000593910"/>
    </source>
</evidence>
<feature type="domain" description="Methyltransferase" evidence="1">
    <location>
        <begin position="61"/>
        <end position="144"/>
    </location>
</feature>
<dbReference type="AlphaFoldDB" id="A0A7M1AWD1"/>
<dbReference type="InterPro" id="IPR041698">
    <property type="entry name" value="Methyltransf_25"/>
</dbReference>
<protein>
    <submittedName>
        <fullName evidence="2">Methyltransferase domain-containing protein</fullName>
    </submittedName>
</protein>
<dbReference type="InterPro" id="IPR029063">
    <property type="entry name" value="SAM-dependent_MTases_sf"/>
</dbReference>
<reference evidence="2 3" key="1">
    <citation type="submission" date="2019-06" db="EMBL/GenBank/DDBJ databases">
        <title>Sulfurimonas gotlandica sp. nov., a chemoautotrophic and psychrotolerant epsilonproteobacterium isolated from a pelagic redoxcline, and an emended description of the genus Sulfurimonas.</title>
        <authorList>
            <person name="Wang S."/>
            <person name="Jiang L."/>
            <person name="Shao Z."/>
        </authorList>
    </citation>
    <scope>NUCLEOTIDE SEQUENCE [LARGE SCALE GENOMIC DNA]</scope>
    <source>
        <strain evidence="2 3">B2</strain>
    </source>
</reference>
<dbReference type="InterPro" id="IPR050723">
    <property type="entry name" value="CFA/CMAS"/>
</dbReference>